<accession>C0P3P1</accession>
<reference evidence="2" key="2">
    <citation type="submission" date="2015-12" db="EMBL/GenBank/DDBJ databases">
        <title>Update maize B73 reference genome by single molecule sequencing technologies.</title>
        <authorList>
            <consortium name="Maize Genome Sequencing Project"/>
            <person name="Ware D."/>
        </authorList>
    </citation>
    <scope>NUCLEOTIDE SEQUENCE</scope>
    <source>
        <tissue evidence="2">Seedling</tissue>
    </source>
</reference>
<gene>
    <name evidence="2" type="ORF">ZEAMMB73_Zm00001d026214</name>
</gene>
<evidence type="ECO:0000313" key="2">
    <source>
        <dbReference type="EMBL" id="AQK45859.1"/>
    </source>
</evidence>
<dbReference type="EMBL" id="BT062910">
    <property type="protein sequence ID" value="ACN27607.1"/>
    <property type="molecule type" value="mRNA"/>
</dbReference>
<reference evidence="1" key="1">
    <citation type="journal article" date="2009" name="PLoS Genet.">
        <title>Sequencing, mapping, and analysis of 27,455 maize full-length cDNAs.</title>
        <authorList>
            <person name="Soderlund C."/>
            <person name="Descour A."/>
            <person name="Kudrna D."/>
            <person name="Bomhoff M."/>
            <person name="Boyd L."/>
            <person name="Currie J."/>
            <person name="Angelova A."/>
            <person name="Collura K."/>
            <person name="Wissotski M."/>
            <person name="Ashley E."/>
            <person name="Morrow D."/>
            <person name="Fernandes J."/>
            <person name="Walbot V."/>
            <person name="Yu Y."/>
        </authorList>
    </citation>
    <scope>NUCLEOTIDE SEQUENCE</scope>
    <source>
        <strain evidence="1">B73</strain>
    </source>
</reference>
<name>C0P3P1_MAIZE</name>
<protein>
    <submittedName>
        <fullName evidence="2">Secretory carrier-associated membrane protein 4</fullName>
    </submittedName>
</protein>
<evidence type="ECO:0000313" key="1">
    <source>
        <dbReference type="EMBL" id="ACN27607.1"/>
    </source>
</evidence>
<proteinExistence type="evidence at transcript level"/>
<sequence>MEVVHGGKGRLAEALVAIDVGRGAWTASVRVAAVGAVPICRRGGSASARTRDPCLCSGPLRHREKGKRGARVCEQGVTDPEGEDTVTGTAHWIEVGSRWRNREANDGLIPEKVKGFLRNVRGHVPSRETFAPPRNTPLAAELLVDICFIGSVNLLLNVLA</sequence>
<organism evidence="1">
    <name type="scientific">Zea mays</name>
    <name type="common">Maize</name>
    <dbReference type="NCBI Taxonomy" id="4577"/>
    <lineage>
        <taxon>Eukaryota</taxon>
        <taxon>Viridiplantae</taxon>
        <taxon>Streptophyta</taxon>
        <taxon>Embryophyta</taxon>
        <taxon>Tracheophyta</taxon>
        <taxon>Spermatophyta</taxon>
        <taxon>Magnoliopsida</taxon>
        <taxon>Liliopsida</taxon>
        <taxon>Poales</taxon>
        <taxon>Poaceae</taxon>
        <taxon>PACMAD clade</taxon>
        <taxon>Panicoideae</taxon>
        <taxon>Andropogonodae</taxon>
        <taxon>Andropogoneae</taxon>
        <taxon>Tripsacinae</taxon>
        <taxon>Zea</taxon>
    </lineage>
</organism>
<dbReference type="AlphaFoldDB" id="C0P3P1"/>
<dbReference type="EMBL" id="CM000786">
    <property type="protein sequence ID" value="AQK45859.1"/>
    <property type="molecule type" value="Genomic_DNA"/>
</dbReference>